<feature type="compositionally biased region" description="Basic and acidic residues" evidence="2">
    <location>
        <begin position="3300"/>
        <end position="3313"/>
    </location>
</feature>
<evidence type="ECO:0000256" key="2">
    <source>
        <dbReference type="SAM" id="MobiDB-lite"/>
    </source>
</evidence>
<dbReference type="Proteomes" id="UP000492820">
    <property type="component" value="Unassembled WGS sequence"/>
</dbReference>
<keyword evidence="3" id="KW-1133">Transmembrane helix</keyword>
<evidence type="ECO:0000256" key="3">
    <source>
        <dbReference type="SAM" id="Phobius"/>
    </source>
</evidence>
<feature type="region of interest" description="Disordered" evidence="2">
    <location>
        <begin position="5231"/>
        <end position="5257"/>
    </location>
</feature>
<proteinExistence type="predicted"/>
<feature type="region of interest" description="Disordered" evidence="2">
    <location>
        <begin position="3649"/>
        <end position="3697"/>
    </location>
</feature>
<feature type="compositionally biased region" description="Basic residues" evidence="2">
    <location>
        <begin position="2936"/>
        <end position="2946"/>
    </location>
</feature>
<accession>A0A068WZ24</accession>
<feature type="region of interest" description="Disordered" evidence="2">
    <location>
        <begin position="4219"/>
        <end position="4290"/>
    </location>
</feature>
<feature type="compositionally biased region" description="Polar residues" evidence="2">
    <location>
        <begin position="5183"/>
        <end position="5194"/>
    </location>
</feature>
<feature type="compositionally biased region" description="Basic and acidic residues" evidence="2">
    <location>
        <begin position="3104"/>
        <end position="3124"/>
    </location>
</feature>
<feature type="compositionally biased region" description="Basic and acidic residues" evidence="2">
    <location>
        <begin position="3419"/>
        <end position="3444"/>
    </location>
</feature>
<feature type="region of interest" description="Disordered" evidence="2">
    <location>
        <begin position="3089"/>
        <end position="3164"/>
    </location>
</feature>
<feature type="compositionally biased region" description="Basic residues" evidence="2">
    <location>
        <begin position="5245"/>
        <end position="5254"/>
    </location>
</feature>
<feature type="region of interest" description="Disordered" evidence="2">
    <location>
        <begin position="1777"/>
        <end position="1802"/>
    </location>
</feature>
<feature type="compositionally biased region" description="Basic and acidic residues" evidence="2">
    <location>
        <begin position="2671"/>
        <end position="2690"/>
    </location>
</feature>
<feature type="compositionally biased region" description="Basic and acidic residues" evidence="2">
    <location>
        <begin position="4887"/>
        <end position="4899"/>
    </location>
</feature>
<feature type="compositionally biased region" description="Basic residues" evidence="2">
    <location>
        <begin position="3545"/>
        <end position="3556"/>
    </location>
</feature>
<feature type="compositionally biased region" description="Basic and acidic residues" evidence="2">
    <location>
        <begin position="3649"/>
        <end position="3671"/>
    </location>
</feature>
<feature type="compositionally biased region" description="Basic residues" evidence="2">
    <location>
        <begin position="4786"/>
        <end position="4795"/>
    </location>
</feature>
<sequence length="5687" mass="635025">MLQPLDVEHCLASLSKSIPTLQWWRFKLSKSDRQRHIWISLPANVEVVCGKTSLLPKNSQLLGRLNILHYGADCLIQGVRVTPSEEEQIVCIETRASEQDPRIFWIDVNQLAVVISPNGIQEILDISKPTLPLRGSHTWGWLSGLEVPSSKSQLITERCFLIPVDFSNRDDIAVLLSRNTKSDRLSLSESFSPSQKLIVVNPQTNKLYSCRLDSMRTSQTYSPFENMGSFSEVDGIKDSEKAVVSEDEEDGELAFPASMMDEEATKRDTKLSETLVEIEDFLGRVIWTIQHSSDGCVGRDTNVENQRCRIEMQLAEMQSCEEDLQIYESNASLSLLEKLLGILTCLLEISEMVNMHRRRDESSILRLVDQKLSDLTLWLDKSQSGEGSIPLPQARHALNQLACIQSAVRIFVGTAKPGVNLEATIEKVELWVGERLESEIHEKLAEGTPCQGISLKVGDVLTAFSESMKEHLPLLPTSVVSQLETPSTPLETLQLIRSNLAENMTFLKDRCGWIPCILSEGVQRKLNISQGLIADLRAIHNHAFTTYKQLEMYTPLVCEHSGLYALAVRLTNVLERSTDEKLSQWEISQLEQDLDRCEAECAVEILSSSKENREFITMVVRSLLEYTSVARKIVNGIYTIQEPQLSEWLERLNFLTSTSNRPCSSSFFEALLIGWYLQTRSFADSQMDELVCQLEQEVSASFQDTPLVHLRISEMEEFLSRTPPICTPCNAEASSLRSTLQILSDVILRLNSAVQLLERMAFLTNLHPSQRLKTLRFAYPRALEGLTRCFRALDALLRELAEWRKCIILVEDSDQRDTATQAVIEVVNFAMDVITQELQRVSTVEFFNAPDFLSQILAWLSSFHASLIGFRKAICQYRLEKSAICSHSSALLQDLLNLEWLITDSRLQSSRDMTRDVGGTAAGYIKTSWMASIQKILAEIEPTKRRRLLNLLEGMERSSRERRRSLLGLLLGSREPVKIFEGVTMLNYIVARTEGFTDLEVQALEEKYAGTEDYQSNGYEKPNSNVCEETFYTLMRNLSEEFRHIYNKQGGICDELKVAECLRKSEILVNIGRQCVATSRSSLHFINRVLFSHWPEALLKLITTGQLREGKNSPPDWRICALDFRNTVARCLVKGSFGFEKEGLPQVGTKVVDESLGNLRMAIEEADRIFHGIHDGFSVETEDVWQACLRLHDLFQSYTSQLRQQISDLTLPSLSAIKKDLQHLDGRLNKLAQDGSSPSALDDCSHSVAHLEESLQALRQTARILFTCLSTDSQPSSKVTPSKHLDVNELYRRAVKLVNDYEASEIGCQILEAWQQLQSIADKLGRLQAGLPLTESFTTYEAMTTQSPMTSTSDIHVDGFSSASMARKRSWSLLEILGSHECLYPGCRGKKSEKHEIQAMNDGLLHDLHSFYSLLCSEFHDRAMRIPVEVLTSSTQEAASSEIALLNLRQEWYRNVGLVNQFNSLHRRVKLDGSGRSEVRSSFALIEDIWGEATPLKAVFEATERLATVSSWLCEVERYLELDVLPRLQTAWKKSSEDDTLSVVEEYVYKMNEVAEDLEDLEKSGILAERHLKTVKHSLQAGWFSVREFLLNRCVEPAFHEDPTSVRYFPLVDDFLRHSVGLGFQDCDLKAIHTRLCNQYLFHGLPQREHHPVPGGRKFCSTHRSLRSLFLPAWLTERCRIVQHRPPVALTIHSIPDIYTEAYPPLSSTAELAFYSPNCIALQSQRWLSLPNIRSQSPTRREVKKNSFLMTEDELALNSPQPKLNEVEMKTSQLSFSVLPSEDERTEVEEKEEPTISEDPGNSALMRDVRLLLAQLKSQGSQMTQIMDVNGTDTKSEPNESEESKEEECSTILTPPECAVSKKVRDKSPITWCTVYLPNDEATELSAYPETVTERGVIRMASDPLLPKREPYAPMVFSAPHEASDQEGGEFTQEEVSGDVEGMVECSPSTTLDESGVCDWLQNQQGENIRRLMNEYGADEYDGDKADISLTAADDPSTASGLLEMPNPRTKNSICDSFEESGFADDEWLRRSHELPTQKTNNSLLSSGTNDFSFDEIKGGRVNWGPLVERPESPHLSVISEASTDGSTLEKQKCIDEKLQKSSQEVSEAEEPDDSSEWKTVAPKKTRSRSNRAAKKMGEEEEERTEEFTSFSLRIPTFWDSEDKHDAPTKTQTSLVVKDGIQPQEGDSDGETDKTISEVLPSEVRVNENESAKSLQKIMESSSDSVCGPNIKAEPFYEEMVEQGAELVDGNAIERQDTELCAAIKTFLQTTGKDENGFKEEPQSPEDGILEKTTFVEVGSEDVSEPRDEAEINLVQRDAGRDYRQRSQEVNFSVDERPPVEQTDTSEVNEQSGRGDFNSHLGKVGVNETNNEKISLNSTKSSTKPKRKLKKSRKKNSSEDPSTRVVSKPPSWNNVHRSAKFEGTDAITDGPSSTEQEVQILNEHKKGGNLLNGFQNAGKYDRGVATKPLAKKRKYRELINVREVSNSEGLPASKESGDVLSAVHAKFNHKAQIGVNIPEEEDNLFDSTVVDVDEGQFASEFIYDGLLVYDLQPDDEVKEEAKLKQKCNGGVEVEKAKTDTKDARSSLQRKNWVVKAAESLLEEVHPVDVDEPIDPAVLSSKLDHHQMDQHCIDEGVALKNKEVLLISSHLWEGEAKKGILHEVDLTKWSDEKDAKRGQSVEPIDDTKDDNTFIPTLKENACQDPEQSVALTTEMDKDRSCPEDANSTKKRKTKPKKGDRKERDLDRKSGNKEAVLSENLAVSDKVRVGNEAVSPANEFNAYVDKDGLEIKPKLQSDLSDLDEDLLRHLEENVHSGGRKIEIQGGDMDTLEETSTEDKGLESNGLGTVDTWNDLLSSKEFEIYSKEEKGKRITVKMDHLEGFGSRDVLRECTNEDAESQGHLAEARDSSDEIYQSGTIQRVDASSSSKAPEVPSIKGGKKKRHQRGRHIVSEVEVEECTTSTVPASREMSIIDAEVDHKASEVAAGVGHLMQPEEAKGALDIIGDGQVLVLETEKQPSTVLKEASKQIQHQHVAGKLNDQLEDESQVNECDPEAGGETVDELRAVAEANVMKNLNEGEEGEHLQYEHATEGVGGELQPQTSQDTMRWEDSEFQEHPVEGPDRLDEFDQSETIQRVDALSSPEVSEVPSIKSGKKKSKRHRKESHPFVVKVEAQTLDSSTVLPATVMADLNDEAELKITEAFVDEQEFASDLLKEPQPIHHEVVVKELPEHPEDRFQINDSKSDVQDESADESRAVGETSNLVSGYESKQHSAEQEKREKYFEEGGERTQDERDVEDGSDESQPRANEEALKMSTDEGVETPNDLIEGEGYVNEIVEPESNPIFGDLSASQEHEGISVRGEGKKRRRKERYFQDEGEVETLEATADVGYPLEPEDDTKTKNIATNGKEFASGGSEEVSQPSEHDLMEKETPGHLGDEAQSIKHKLEVQGMSADGSKPHLTEENEKNWDNEEREHWQGEGGNVGDEDELRPQENEDIWSETTDERDAKPFKRPTEGEDNVNKIADPATIQGVDTLSSSQESETPPVKSKTKKQHRKKKQLLSEVEMVVGVEPPIQTEEDKSALDVVVGRQGSVLGIGKHSQPNEQEFAVKESFIYLEGKPQTDECNLEVQRDLVNESRGIGEVDELLQLDECEPHLGQKEKERKHREEGKHWPGESEFEGVGDKSQVLTNEEDDEESCNSRLKVGDDIAEIVGAETPRTTDVLPSSQEPEGLSMKIGERSQHPEDSYLQNGTGAQKLETSTAFSLKELSGMVDEGEFETARTAVDEQRKEHHEEEEGEDLLNESNVEGVGDDLRPQTNKGILQECTKEDVESQKHPAQARYGSDKIDKFETTYGVVILSSPEESEASSMKGGKKKRHRKKRHLMNKAEVEECTASTVLASQEMSIMDAEADLKTPEAAPGVGYSLQSEEAKSASDIIVDGQEPVSDIEKQPIVILEGASPPIRHEFVENKSTDYPEDESQINECELVVEEELVNELKTVDKANDIEHFHVPRAHSEEQGKKKWHCNEGEKWQKKRGTDTIGSESQPQREAESPSQPTEGEDSLNVASKSEAIQDIGAMASSLEPETLSIRGEKGRKQRKKAFPQDEGVIQSAETVAEDENTLIITTEDGASSYGLLKKVTRSNVLKESSDCWEDVAQSRKYTLEDQNEIVDGSRAIDEADELEAHPGGQERMQIHGEVEHCLNKSGVGDADDVLQLQRNKETMREFTDEGEKTNKSPTKGGDNVELIVESEVVQGVEAVSRSQEPDPHSLKRGRRAKHRKGRHPNAEAEAQECVTSTVPAIQGMAGANDEADLKVSEVAADVGYLMQPEEGKCTLDVTVEEEKSASDALEEIPQSNEQELVEGKMEDGLHSNQFKWEILGMTVDEFKTVCQSDDLVHSHETDKKPWKQDEKLSHSEVGELWHDELCLEGVANATQPQTDARDLKDFTDEAAGSQENLRKGEIVASEAIPSVDTLPSSQKLGSPSINRKEKAEIEEESHQKGNSISSPEDQLSQKKGKTDLDSVVGGHLSTPQIYPDDQLKSNLDEFAGSDDLSNQHVKSDDEASQPRFEVREVPSHQGKKKPPRAEFSSDDYRDEKVSNLWTPSLPPPGSARETVTKDGLEIPGGRDDQFANCEPYSANSVGEKSQALDFATTEDLTVAVEYTHSPFMKNSPKVDNLPCLSQDLSHDSDEDPSQTDNTMENEETVAVIGRRSTQEEMPMSVDISEPLNGRTLKLKPSQESKESSKKKDKKRKHPKEKSPECGEPLEVVDVEIDERPPPEHESEAASTKCGKKKKKHQREKYLKNVHTAEEDSKSLSTETKVENHPADKVVLGGEHVQITSTAPTSREGSESFAEQVDKSNVPSVSLGTEGRSPVSKMEMELQKQPTAGSDVDRENEDGKKSNQEGYNLECNPELQNTEAEENLTENNLKQIESWKESELKECPGATTLETVGPNVTTSIPILGETKEDNQRAKELSRNSEAQGKDEKELELSRSPDVDANKEQDDQQLKEVDNPFVSMEEEGEISLEEFPGLNELEFCQNHREFGENSIDTGSKFHEANLSPNPDEEAIPVAVADEQAWKDEERLENRVGDVSDKYFELSLHPVKDVDVLEDLFVSKVSEASVNHSTSQKPPKSAMPRKESHQGSEITTLSDSTPSTVDVGIDDLQETESVKSIQKENKEEDFEESSSPHFYSSTAGDCSALVAEEEKEELPPYDSTYETEVYRPELICTGLPFPQELGGKAAEANRGKKKRWRKVSTTKDTEEYLTPAVEADEQPECVKPVDETLIPVDADTSQVVGADKDLVNKDISQQKDVGSASRELDSGGRVQGTVTGVKTEEAFSLEPNKRQEEKGKTAKGECSSTINPPEMSHLSNNGQRWPVNLQEMEREGTDVATDPQQSLGIEVPVEVIHPEMTSTPKGEDLLSSKSSTEIIQPSDVVTSSHPSSTRKKYVNKEPCVEVDIESGRQVENVEEAEEEEEDEGPVTSTDHSFTLIEQSPSDTDEVDDFTVVVKSPAPRTIIEAEAPAELITIPSESLQIRVKRRRLRWPCLFLLLLLFLLFFLIPTIIFFCITVPDFCFLPGPCPGLTLPDATFPYLNDVIIAINSNITMILMINIDNPALPPPSPLQPYLHMYSPLKCHSGADTGLATSNTLYDLENSSIMRTLEDIVTPSADLLPVQLHATPYGDQFLRG</sequence>
<feature type="region of interest" description="Disordered" evidence="2">
    <location>
        <begin position="3710"/>
        <end position="3730"/>
    </location>
</feature>
<keyword evidence="3" id="KW-0472">Membrane</keyword>
<feature type="compositionally biased region" description="Basic and acidic residues" evidence="2">
    <location>
        <begin position="4611"/>
        <end position="4626"/>
    </location>
</feature>
<feature type="region of interest" description="Disordered" evidence="2">
    <location>
        <begin position="4664"/>
        <end position="4919"/>
    </location>
</feature>
<protein>
    <submittedName>
        <fullName evidence="6">Ig-like domain-containing protein</fullName>
    </submittedName>
</protein>
<feature type="compositionally biased region" description="Basic and acidic residues" evidence="2">
    <location>
        <begin position="3499"/>
        <end position="3512"/>
    </location>
</feature>
<feature type="region of interest" description="Disordered" evidence="2">
    <location>
        <begin position="4448"/>
        <end position="4639"/>
    </location>
</feature>
<dbReference type="WBParaSite" id="EgrG_000410300">
    <property type="protein sequence ID" value="EgrG_000410300"/>
    <property type="gene ID" value="EgrG_000410300"/>
</dbReference>
<feature type="compositionally biased region" description="Polar residues" evidence="2">
    <location>
        <begin position="3714"/>
        <end position="3725"/>
    </location>
</feature>
<feature type="compositionally biased region" description="Basic residues" evidence="2">
    <location>
        <begin position="2727"/>
        <end position="2737"/>
    </location>
</feature>
<feature type="region of interest" description="Disordered" evidence="2">
    <location>
        <begin position="5463"/>
        <end position="5485"/>
    </location>
</feature>
<evidence type="ECO:0000313" key="4">
    <source>
        <dbReference type="EMBL" id="CDS23764.1"/>
    </source>
</evidence>
<feature type="compositionally biased region" description="Basic residues" evidence="2">
    <location>
        <begin position="3868"/>
        <end position="3881"/>
    </location>
</feature>
<feature type="compositionally biased region" description="Basic and acidic residues" evidence="2">
    <location>
        <begin position="2088"/>
        <end position="2100"/>
    </location>
</feature>
<feature type="compositionally biased region" description="Basic residues" evidence="2">
    <location>
        <begin position="2122"/>
        <end position="2135"/>
    </location>
</feature>
<name>A0A068WZ24_ECHGR</name>
<evidence type="ECO:0000313" key="6">
    <source>
        <dbReference type="WBParaSite" id="EgrG_000410300"/>
    </source>
</evidence>
<feature type="compositionally biased region" description="Basic and acidic residues" evidence="2">
    <location>
        <begin position="5341"/>
        <end position="5353"/>
    </location>
</feature>
<keyword evidence="3" id="KW-0812">Transmembrane</keyword>
<feature type="compositionally biased region" description="Basic and acidic residues" evidence="2">
    <location>
        <begin position="4796"/>
        <end position="4824"/>
    </location>
</feature>
<feature type="compositionally biased region" description="Basic and acidic residues" evidence="2">
    <location>
        <begin position="4219"/>
        <end position="4231"/>
    </location>
</feature>
<evidence type="ECO:0000313" key="5">
    <source>
        <dbReference type="Proteomes" id="UP000492820"/>
    </source>
</evidence>
<feature type="compositionally biased region" description="Basic residues" evidence="2">
    <location>
        <begin position="3150"/>
        <end position="3161"/>
    </location>
</feature>
<feature type="region of interest" description="Disordered" evidence="2">
    <location>
        <begin position="5305"/>
        <end position="5372"/>
    </location>
</feature>
<reference evidence="4" key="2">
    <citation type="submission" date="2014-06" db="EMBL/GenBank/DDBJ databases">
        <authorList>
            <person name="Aslett M."/>
        </authorList>
    </citation>
    <scope>NUCLEOTIDE SEQUENCE</scope>
</reference>
<feature type="compositionally biased region" description="Basic and acidic residues" evidence="2">
    <location>
        <begin position="2738"/>
        <end position="2750"/>
    </location>
</feature>
<feature type="compositionally biased region" description="Acidic residues" evidence="2">
    <location>
        <begin position="4685"/>
        <end position="4700"/>
    </location>
</feature>
<feature type="compositionally biased region" description="Polar residues" evidence="2">
    <location>
        <begin position="2367"/>
        <end position="2376"/>
    </location>
</feature>
<feature type="compositionally biased region" description="Basic and acidic residues" evidence="2">
    <location>
        <begin position="4733"/>
        <end position="4742"/>
    </location>
</feature>
<keyword evidence="1" id="KW-0175">Coiled coil</keyword>
<feature type="compositionally biased region" description="Polar residues" evidence="2">
    <location>
        <begin position="2342"/>
        <end position="2352"/>
    </location>
</feature>
<feature type="compositionally biased region" description="Polar residues" evidence="2">
    <location>
        <begin position="5117"/>
        <end position="5128"/>
    </location>
</feature>
<feature type="region of interest" description="Disordered" evidence="2">
    <location>
        <begin position="2075"/>
        <end position="2194"/>
    </location>
</feature>
<feature type="region of interest" description="Disordered" evidence="2">
    <location>
        <begin position="2711"/>
        <end position="2755"/>
    </location>
</feature>
<feature type="region of interest" description="Disordered" evidence="2">
    <location>
        <begin position="3766"/>
        <end position="3813"/>
    </location>
</feature>
<feature type="region of interest" description="Disordered" evidence="2">
    <location>
        <begin position="1829"/>
        <end position="1851"/>
    </location>
</feature>
<feature type="region of interest" description="Disordered" evidence="2">
    <location>
        <begin position="5045"/>
        <end position="5065"/>
    </location>
</feature>
<feature type="compositionally biased region" description="Basic and acidic residues" evidence="2">
    <location>
        <begin position="4770"/>
        <end position="4780"/>
    </location>
</feature>
<feature type="compositionally biased region" description="Acidic residues" evidence="2">
    <location>
        <begin position="3481"/>
        <end position="3498"/>
    </location>
</feature>
<feature type="transmembrane region" description="Helical" evidence="3">
    <location>
        <begin position="5546"/>
        <end position="5567"/>
    </location>
</feature>
<feature type="compositionally biased region" description="Basic and acidic residues" evidence="2">
    <location>
        <begin position="2272"/>
        <end position="2282"/>
    </location>
</feature>
<feature type="compositionally biased region" description="Basic and acidic residues" evidence="2">
    <location>
        <begin position="3453"/>
        <end position="3474"/>
    </location>
</feature>
<reference evidence="4 5" key="1">
    <citation type="journal article" date="2013" name="Nature">
        <title>The genomes of four tapeworm species reveal adaptations to parasitism.</title>
        <authorList>
            <person name="Tsai I.J."/>
            <person name="Zarowiecki M."/>
            <person name="Holroyd N."/>
            <person name="Garciarrubio A."/>
            <person name="Sanchez-Flores A."/>
            <person name="Brooks K.L."/>
            <person name="Tracey A."/>
            <person name="Bobes R.J."/>
            <person name="Fragoso G."/>
            <person name="Sciutto E."/>
            <person name="Aslett M."/>
            <person name="Beasley H."/>
            <person name="Bennett H.M."/>
            <person name="Cai J."/>
            <person name="Camicia F."/>
            <person name="Clark R."/>
            <person name="Cucher M."/>
            <person name="De Silva N."/>
            <person name="Day T.A."/>
            <person name="Deplazes P."/>
            <person name="Estrada K."/>
            <person name="Fernandez C."/>
            <person name="Holland P.W."/>
            <person name="Hou J."/>
            <person name="Hu S."/>
            <person name="Huckvale T."/>
            <person name="Hung S.S."/>
            <person name="Kamenetzky L."/>
            <person name="Keane J.A."/>
            <person name="Kiss F."/>
            <person name="Koziol U."/>
            <person name="Lambert O."/>
            <person name="Liu K."/>
            <person name="Luo X."/>
            <person name="Luo Y."/>
            <person name="Macchiaroli N."/>
            <person name="Nichol S."/>
            <person name="Paps J."/>
            <person name="Parkinson J."/>
            <person name="Pouchkina-Stantcheva N."/>
            <person name="Riddiford N."/>
            <person name="Rosenzvit M."/>
            <person name="Salinas G."/>
            <person name="Wasmuth J.D."/>
            <person name="Zamanian M."/>
            <person name="Zheng Y."/>
            <person name="Cai X."/>
            <person name="Soberon X."/>
            <person name="Olson P.D."/>
            <person name="Laclette J.P."/>
            <person name="Brehm K."/>
            <person name="Berriman M."/>
            <person name="Garciarrubio A."/>
            <person name="Bobes R.J."/>
            <person name="Fragoso G."/>
            <person name="Sanchez-Flores A."/>
            <person name="Estrada K."/>
            <person name="Cevallos M.A."/>
            <person name="Morett E."/>
            <person name="Gonzalez V."/>
            <person name="Portillo T."/>
            <person name="Ochoa-Leyva A."/>
            <person name="Jose M.V."/>
            <person name="Sciutto E."/>
            <person name="Landa A."/>
            <person name="Jimenez L."/>
            <person name="Valdes V."/>
            <person name="Carrero J.C."/>
            <person name="Larralde C."/>
            <person name="Morales-Montor J."/>
            <person name="Limon-Lason J."/>
            <person name="Soberon X."/>
            <person name="Laclette J.P."/>
        </authorList>
    </citation>
    <scope>NUCLEOTIDE SEQUENCE [LARGE SCALE GENOMIC DNA]</scope>
</reference>
<feature type="coiled-coil region" evidence="1">
    <location>
        <begin position="303"/>
        <end position="330"/>
    </location>
</feature>
<feature type="compositionally biased region" description="Basic and acidic residues" evidence="2">
    <location>
        <begin position="3224"/>
        <end position="3253"/>
    </location>
</feature>
<reference evidence="6" key="3">
    <citation type="submission" date="2020-10" db="UniProtKB">
        <authorList>
            <consortium name="WormBaseParasite"/>
        </authorList>
    </citation>
    <scope>IDENTIFICATION</scope>
</reference>
<feature type="compositionally biased region" description="Basic and acidic residues" evidence="2">
    <location>
        <begin position="4006"/>
        <end position="4034"/>
    </location>
</feature>
<feature type="compositionally biased region" description="Basic and acidic residues" evidence="2">
    <location>
        <begin position="4961"/>
        <end position="5009"/>
    </location>
</feature>
<organism evidence="4">
    <name type="scientific">Echinococcus granulosus</name>
    <name type="common">Hydatid tapeworm</name>
    <dbReference type="NCBI Taxonomy" id="6210"/>
    <lineage>
        <taxon>Eukaryota</taxon>
        <taxon>Metazoa</taxon>
        <taxon>Spiralia</taxon>
        <taxon>Lophotrochozoa</taxon>
        <taxon>Platyhelminthes</taxon>
        <taxon>Cestoda</taxon>
        <taxon>Eucestoda</taxon>
        <taxon>Cyclophyllidea</taxon>
        <taxon>Taeniidae</taxon>
        <taxon>Echinococcus</taxon>
        <taxon>Echinococcus granulosus group</taxon>
    </lineage>
</organism>
<feature type="compositionally biased region" description="Polar residues" evidence="2">
    <location>
        <begin position="3528"/>
        <end position="3539"/>
    </location>
</feature>
<feature type="region of interest" description="Disordered" evidence="2">
    <location>
        <begin position="4940"/>
        <end position="5013"/>
    </location>
</feature>
<feature type="region of interest" description="Disordered" evidence="2">
    <location>
        <begin position="2272"/>
        <end position="2416"/>
    </location>
</feature>
<feature type="compositionally biased region" description="Basic and acidic residues" evidence="2">
    <location>
        <begin position="3780"/>
        <end position="3791"/>
    </location>
</feature>
<feature type="compositionally biased region" description="Basic residues" evidence="2">
    <location>
        <begin position="4267"/>
        <end position="4280"/>
    </location>
</feature>
<evidence type="ECO:0000256" key="1">
    <source>
        <dbReference type="SAM" id="Coils"/>
    </source>
</evidence>
<feature type="region of interest" description="Disordered" evidence="2">
    <location>
        <begin position="1997"/>
        <end position="2016"/>
    </location>
</feature>
<feature type="region of interest" description="Disordered" evidence="2">
    <location>
        <begin position="3340"/>
        <end position="3557"/>
    </location>
</feature>
<feature type="compositionally biased region" description="Acidic residues" evidence="2">
    <location>
        <begin position="1784"/>
        <end position="1796"/>
    </location>
</feature>
<feature type="compositionally biased region" description="Polar residues" evidence="2">
    <location>
        <begin position="4497"/>
        <end position="4507"/>
    </location>
</feature>
<feature type="compositionally biased region" description="Polar residues" evidence="2">
    <location>
        <begin position="4470"/>
        <end position="4482"/>
    </location>
</feature>
<feature type="region of interest" description="Disordered" evidence="2">
    <location>
        <begin position="5117"/>
        <end position="5195"/>
    </location>
</feature>
<dbReference type="OrthoDB" id="6285922at2759"/>
<feature type="region of interest" description="Disordered" evidence="2">
    <location>
        <begin position="3858"/>
        <end position="3885"/>
    </location>
</feature>
<feature type="compositionally biased region" description="Basic residues" evidence="2">
    <location>
        <begin position="2383"/>
        <end position="2395"/>
    </location>
</feature>
<gene>
    <name evidence="4" type="ORF">EgrG_000410300</name>
</gene>
<feature type="compositionally biased region" description="Basic residues" evidence="2">
    <location>
        <begin position="4743"/>
        <end position="4752"/>
    </location>
</feature>
<feature type="compositionally biased region" description="Polar residues" evidence="2">
    <location>
        <begin position="5141"/>
        <end position="5154"/>
    </location>
</feature>
<feature type="compositionally biased region" description="Basic and acidic residues" evidence="2">
    <location>
        <begin position="2318"/>
        <end position="2327"/>
    </location>
</feature>
<feature type="coiled-coil region" evidence="1">
    <location>
        <begin position="1214"/>
        <end position="1261"/>
    </location>
</feature>
<feature type="region of interest" description="Disordered" evidence="2">
    <location>
        <begin position="4006"/>
        <end position="4104"/>
    </location>
</feature>
<feature type="region of interest" description="Disordered" evidence="2">
    <location>
        <begin position="2671"/>
        <end position="2692"/>
    </location>
</feature>
<feature type="region of interest" description="Disordered" evidence="2">
    <location>
        <begin position="3224"/>
        <end position="3322"/>
    </location>
</feature>
<dbReference type="EMBL" id="LK028594">
    <property type="protein sequence ID" value="CDS23764.1"/>
    <property type="molecule type" value="Genomic_DNA"/>
</dbReference>
<feature type="compositionally biased region" description="Basic and acidic residues" evidence="2">
    <location>
        <begin position="3266"/>
        <end position="3290"/>
    </location>
</feature>
<feature type="region of interest" description="Disordered" evidence="2">
    <location>
        <begin position="2917"/>
        <end position="2946"/>
    </location>
</feature>
<feature type="compositionally biased region" description="Polar residues" evidence="2">
    <location>
        <begin position="4834"/>
        <end position="4843"/>
    </location>
</feature>
<feature type="compositionally biased region" description="Polar residues" evidence="2">
    <location>
        <begin position="2917"/>
        <end position="2927"/>
    </location>
</feature>
<feature type="compositionally biased region" description="Basic and acidic residues" evidence="2">
    <location>
        <begin position="4483"/>
        <end position="4496"/>
    </location>
</feature>
<feature type="compositionally biased region" description="Polar residues" evidence="2">
    <location>
        <begin position="4944"/>
        <end position="4956"/>
    </location>
</feature>
<feature type="compositionally biased region" description="Acidic residues" evidence="2">
    <location>
        <begin position="5466"/>
        <end position="5478"/>
    </location>
</feature>
<feature type="compositionally biased region" description="Polar residues" evidence="2">
    <location>
        <begin position="5356"/>
        <end position="5372"/>
    </location>
</feature>